<dbReference type="SUPFAM" id="SSF53850">
    <property type="entry name" value="Periplasmic binding protein-like II"/>
    <property type="match status" value="1"/>
</dbReference>
<dbReference type="RefSeq" id="WP_077754797.1">
    <property type="nucleotide sequence ID" value="NZ_CP014782.1"/>
</dbReference>
<dbReference type="AlphaFoldDB" id="A0A1S6HWZ7"/>
<dbReference type="Gene3D" id="3.40.190.10">
    <property type="entry name" value="Periplasmic binding protein-like II"/>
    <property type="match status" value="2"/>
</dbReference>
<keyword evidence="2" id="KW-0732">Signal</keyword>
<protein>
    <submittedName>
        <fullName evidence="4">Amino acid ABC transporter substrate-binding protein, PAAT family</fullName>
    </submittedName>
</protein>
<feature type="domain" description="Solute-binding protein family 3/N-terminal" evidence="3">
    <location>
        <begin position="37"/>
        <end position="251"/>
    </location>
</feature>
<evidence type="ECO:0000256" key="1">
    <source>
        <dbReference type="ARBA" id="ARBA00010333"/>
    </source>
</evidence>
<dbReference type="Proteomes" id="UP000189545">
    <property type="component" value="Chromosome"/>
</dbReference>
<organism evidence="4 5">
    <name type="scientific">Shewanella psychrophila</name>
    <dbReference type="NCBI Taxonomy" id="225848"/>
    <lineage>
        <taxon>Bacteria</taxon>
        <taxon>Pseudomonadati</taxon>
        <taxon>Pseudomonadota</taxon>
        <taxon>Gammaproteobacteria</taxon>
        <taxon>Alteromonadales</taxon>
        <taxon>Shewanellaceae</taxon>
        <taxon>Shewanella</taxon>
    </lineage>
</organism>
<name>A0A1S6HWZ7_9GAMM</name>
<comment type="similarity">
    <text evidence="1">Belongs to the bacterial solute-binding protein 3 family.</text>
</comment>
<dbReference type="PANTHER" id="PTHR35936">
    <property type="entry name" value="MEMBRANE-BOUND LYTIC MUREIN TRANSGLYCOSYLASE F"/>
    <property type="match status" value="1"/>
</dbReference>
<evidence type="ECO:0000313" key="5">
    <source>
        <dbReference type="Proteomes" id="UP000189545"/>
    </source>
</evidence>
<dbReference type="OrthoDB" id="8907081at2"/>
<evidence type="ECO:0000313" key="4">
    <source>
        <dbReference type="EMBL" id="AQS39938.1"/>
    </source>
</evidence>
<evidence type="ECO:0000259" key="3">
    <source>
        <dbReference type="Pfam" id="PF00497"/>
    </source>
</evidence>
<dbReference type="KEGG" id="spsw:Sps_04857"/>
<sequence length="273" mass="30814">MAKTFCTASTLLLGLLVTLAWVMSFPLDAKPDKLKIVSNEYPPFYSKLSPQFGVVSHLAHEALKRADLTLTHDFFPFSRAVLLTKGGYADGIIGIWYRESRTTWVEYSAPLLSVNVVLYKRIQNDISYTQLSDLSDFTIGVGRGYANPPAFMKAGLKTEEGSSDTENLKKLLLGRTDLVLISQDVAEYLMTEGPEEYDHAFEMIGKPLSVELFHFGISKSRSDHKALIARFNQGLNEMKLDGTVLRILKQHGFENNGYWLQELQKELKEDPRK</sequence>
<evidence type="ECO:0000256" key="2">
    <source>
        <dbReference type="ARBA" id="ARBA00022729"/>
    </source>
</evidence>
<proteinExistence type="inferred from homology"/>
<dbReference type="EMBL" id="CP014782">
    <property type="protein sequence ID" value="AQS39938.1"/>
    <property type="molecule type" value="Genomic_DNA"/>
</dbReference>
<dbReference type="STRING" id="225848.Sps_04857"/>
<dbReference type="PANTHER" id="PTHR35936:SF25">
    <property type="entry name" value="ABC TRANSPORTER SUBSTRATE-BINDING PROTEIN"/>
    <property type="match status" value="1"/>
</dbReference>
<gene>
    <name evidence="4" type="ORF">Sps_04857</name>
</gene>
<accession>A0A1S6HWZ7</accession>
<dbReference type="Pfam" id="PF00497">
    <property type="entry name" value="SBP_bac_3"/>
    <property type="match status" value="1"/>
</dbReference>
<reference evidence="4 5" key="1">
    <citation type="submission" date="2016-03" db="EMBL/GenBank/DDBJ databases">
        <title>Complete genome sequence of Shewanella psychrophila WP2, a deep sea bacterium isolated from west Pacific sediment.</title>
        <authorList>
            <person name="Xu G."/>
            <person name="Jian H."/>
        </authorList>
    </citation>
    <scope>NUCLEOTIDE SEQUENCE [LARGE SCALE GENOMIC DNA]</scope>
    <source>
        <strain evidence="4 5">WP2</strain>
    </source>
</reference>
<keyword evidence="5" id="KW-1185">Reference proteome</keyword>
<dbReference type="InterPro" id="IPR001638">
    <property type="entry name" value="Solute-binding_3/MltF_N"/>
</dbReference>